<evidence type="ECO:0000256" key="1">
    <source>
        <dbReference type="SAM" id="Phobius"/>
    </source>
</evidence>
<reference evidence="2" key="1">
    <citation type="submission" date="2018-05" db="EMBL/GenBank/DDBJ databases">
        <authorList>
            <person name="Lanie J.A."/>
            <person name="Ng W.-L."/>
            <person name="Kazmierczak K.M."/>
            <person name="Andrzejewski T.M."/>
            <person name="Davidsen T.M."/>
            <person name="Wayne K.J."/>
            <person name="Tettelin H."/>
            <person name="Glass J.I."/>
            <person name="Rusch D."/>
            <person name="Podicherti R."/>
            <person name="Tsui H.-C.T."/>
            <person name="Winkler M.E."/>
        </authorList>
    </citation>
    <scope>NUCLEOTIDE SEQUENCE</scope>
</reference>
<accession>A0A381WF10</accession>
<feature type="transmembrane region" description="Helical" evidence="1">
    <location>
        <begin position="132"/>
        <end position="154"/>
    </location>
</feature>
<evidence type="ECO:0008006" key="3">
    <source>
        <dbReference type="Google" id="ProtNLM"/>
    </source>
</evidence>
<gene>
    <name evidence="2" type="ORF">METZ01_LOCUS103896</name>
</gene>
<protein>
    <recommendedName>
        <fullName evidence="3">TRAP C4-dicarboxylate transport system permease DctM subunit domain-containing protein</fullName>
    </recommendedName>
</protein>
<proteinExistence type="predicted"/>
<evidence type="ECO:0000313" key="2">
    <source>
        <dbReference type="EMBL" id="SVA51042.1"/>
    </source>
</evidence>
<feature type="transmembrane region" description="Helical" evidence="1">
    <location>
        <begin position="188"/>
        <end position="217"/>
    </location>
</feature>
<dbReference type="AlphaFoldDB" id="A0A381WF10"/>
<keyword evidence="1" id="KW-0812">Transmembrane</keyword>
<feature type="transmembrane region" description="Helical" evidence="1">
    <location>
        <begin position="42"/>
        <end position="60"/>
    </location>
</feature>
<name>A0A381WF10_9ZZZZ</name>
<organism evidence="2">
    <name type="scientific">marine metagenome</name>
    <dbReference type="NCBI Taxonomy" id="408172"/>
    <lineage>
        <taxon>unclassified sequences</taxon>
        <taxon>metagenomes</taxon>
        <taxon>ecological metagenomes</taxon>
    </lineage>
</organism>
<feature type="transmembrane region" description="Helical" evidence="1">
    <location>
        <begin position="95"/>
        <end position="112"/>
    </location>
</feature>
<keyword evidence="1" id="KW-0472">Membrane</keyword>
<feature type="non-terminal residue" evidence="2">
    <location>
        <position position="1"/>
    </location>
</feature>
<sequence>VSQTTTTAPEAQELHQLSTAELPAMLRLSEFLRRFVDRVGRFGSWFALPMILITALDLTIRKTKFIKIQGDPWQIWLRENVSPVFDSTLLQELEWHSHTALFALVLGFGYVWNTHVRVDLVRETLAFRKKAWLEFIGITVFLLPFTCVIIYFAYVYTIDSWALNRHADCAWWQCGEISASLVGLSHRWLIKAVLVIGLIVALLAGIAVWLQVAIALFGPRHWRFDLMTIEWPEESGASFEGKERMELERMEDQLELQARRMREATDAENARNRE</sequence>
<dbReference type="EMBL" id="UINC01011586">
    <property type="protein sequence ID" value="SVA51042.1"/>
    <property type="molecule type" value="Genomic_DNA"/>
</dbReference>
<keyword evidence="1" id="KW-1133">Transmembrane helix</keyword>